<keyword evidence="3" id="KW-0804">Transcription</keyword>
<dbReference type="InterPro" id="IPR003441">
    <property type="entry name" value="NAC-dom"/>
</dbReference>
<dbReference type="InterPro" id="IPR036093">
    <property type="entry name" value="NAC_dom_sf"/>
</dbReference>
<dbReference type="AlphaFoldDB" id="A0A0E0CCE5"/>
<feature type="compositionally biased region" description="Low complexity" evidence="5">
    <location>
        <begin position="202"/>
        <end position="212"/>
    </location>
</feature>
<evidence type="ECO:0000256" key="4">
    <source>
        <dbReference type="ARBA" id="ARBA00023242"/>
    </source>
</evidence>
<dbReference type="SUPFAM" id="SSF101941">
    <property type="entry name" value="NAC domain"/>
    <property type="match status" value="1"/>
</dbReference>
<dbReference type="EnsemblPlants" id="OMERI01G39420.1">
    <property type="protein sequence ID" value="OMERI01G39420.1"/>
    <property type="gene ID" value="OMERI01G39420"/>
</dbReference>
<keyword evidence="8" id="KW-1185">Reference proteome</keyword>
<evidence type="ECO:0000259" key="6">
    <source>
        <dbReference type="PROSITE" id="PS51005"/>
    </source>
</evidence>
<evidence type="ECO:0000313" key="8">
    <source>
        <dbReference type="Proteomes" id="UP000008021"/>
    </source>
</evidence>
<dbReference type="Gramene" id="OMERI01G39420.1">
    <property type="protein sequence ID" value="OMERI01G39420.1"/>
    <property type="gene ID" value="OMERI01G39420"/>
</dbReference>
<reference evidence="7" key="2">
    <citation type="submission" date="2018-05" db="EMBL/GenBank/DDBJ databases">
        <title>OmerRS3 (Oryza meridionalis Reference Sequence Version 3).</title>
        <authorList>
            <person name="Zhang J."/>
            <person name="Kudrna D."/>
            <person name="Lee S."/>
            <person name="Talag J."/>
            <person name="Welchert J."/>
            <person name="Wing R.A."/>
        </authorList>
    </citation>
    <scope>NUCLEOTIDE SEQUENCE [LARGE SCALE GENOMIC DNA]</scope>
    <source>
        <strain evidence="7">cv. OR44</strain>
    </source>
</reference>
<evidence type="ECO:0000313" key="7">
    <source>
        <dbReference type="EnsemblPlants" id="OMERI01G39420.1"/>
    </source>
</evidence>
<dbReference type="HOGENOM" id="CLU_035664_9_0_1"/>
<dbReference type="eggNOG" id="ENOG502S02N">
    <property type="taxonomic scope" value="Eukaryota"/>
</dbReference>
<dbReference type="PANTHER" id="PTHR31719:SF130">
    <property type="entry name" value="NAC DOMAIN-CONTAINING PROTEIN 18"/>
    <property type="match status" value="1"/>
</dbReference>
<keyword evidence="1" id="KW-0805">Transcription regulation</keyword>
<evidence type="ECO:0000256" key="2">
    <source>
        <dbReference type="ARBA" id="ARBA00023125"/>
    </source>
</evidence>
<keyword evidence="2" id="KW-0238">DNA-binding</keyword>
<sequence>MAAEAASGGGGGCRMLQAGLPIGFRFRPTDEELLLHYLRRKVMSRPLPADVIPVADLARLHPWDLPGEGDGERYFFHLPATSCWRRGGGGSRAGGGGGAWRASGKEKLVVAPRCGKRPVGAKRTLVFFRRGGARTDWAMHEYRLLPAAAADDQTSSHPPEANDGWVVCRVFKKTTTPAHRRSPPSIRGAPRRRAAAADDDMPSSPSSCVTDGGDVGEEGEESSSCSVVASNCP</sequence>
<dbReference type="STRING" id="40149.A0A0E0CCE5"/>
<dbReference type="GO" id="GO:0006355">
    <property type="term" value="P:regulation of DNA-templated transcription"/>
    <property type="evidence" value="ECO:0007669"/>
    <property type="project" value="InterPro"/>
</dbReference>
<accession>A0A0E0CCE5</accession>
<dbReference type="GO" id="GO:0003677">
    <property type="term" value="F:DNA binding"/>
    <property type="evidence" value="ECO:0007669"/>
    <property type="project" value="UniProtKB-KW"/>
</dbReference>
<dbReference type="PROSITE" id="PS51005">
    <property type="entry name" value="NAC"/>
    <property type="match status" value="1"/>
</dbReference>
<feature type="domain" description="NAC" evidence="6">
    <location>
        <begin position="20"/>
        <end position="173"/>
    </location>
</feature>
<dbReference type="PANTHER" id="PTHR31719">
    <property type="entry name" value="NAC TRANSCRIPTION FACTOR 56"/>
    <property type="match status" value="1"/>
</dbReference>
<organism evidence="7">
    <name type="scientific">Oryza meridionalis</name>
    <dbReference type="NCBI Taxonomy" id="40149"/>
    <lineage>
        <taxon>Eukaryota</taxon>
        <taxon>Viridiplantae</taxon>
        <taxon>Streptophyta</taxon>
        <taxon>Embryophyta</taxon>
        <taxon>Tracheophyta</taxon>
        <taxon>Spermatophyta</taxon>
        <taxon>Magnoliopsida</taxon>
        <taxon>Liliopsida</taxon>
        <taxon>Poales</taxon>
        <taxon>Poaceae</taxon>
        <taxon>BOP clade</taxon>
        <taxon>Oryzoideae</taxon>
        <taxon>Oryzeae</taxon>
        <taxon>Oryzinae</taxon>
        <taxon>Oryza</taxon>
    </lineage>
</organism>
<evidence type="ECO:0000256" key="1">
    <source>
        <dbReference type="ARBA" id="ARBA00023015"/>
    </source>
</evidence>
<protein>
    <recommendedName>
        <fullName evidence="6">NAC domain-containing protein</fullName>
    </recommendedName>
</protein>
<keyword evidence="4" id="KW-0539">Nucleus</keyword>
<evidence type="ECO:0000256" key="3">
    <source>
        <dbReference type="ARBA" id="ARBA00023163"/>
    </source>
</evidence>
<dbReference type="Proteomes" id="UP000008021">
    <property type="component" value="Chromosome 1"/>
</dbReference>
<evidence type="ECO:0000256" key="5">
    <source>
        <dbReference type="SAM" id="MobiDB-lite"/>
    </source>
</evidence>
<name>A0A0E0CCE5_9ORYZ</name>
<feature type="compositionally biased region" description="Low complexity" evidence="5">
    <location>
        <begin position="222"/>
        <end position="233"/>
    </location>
</feature>
<proteinExistence type="predicted"/>
<dbReference type="Pfam" id="PF02365">
    <property type="entry name" value="NAM"/>
    <property type="match status" value="1"/>
</dbReference>
<reference evidence="7" key="1">
    <citation type="submission" date="2015-04" db="UniProtKB">
        <authorList>
            <consortium name="EnsemblPlants"/>
        </authorList>
    </citation>
    <scope>IDENTIFICATION</scope>
</reference>
<feature type="region of interest" description="Disordered" evidence="5">
    <location>
        <begin position="176"/>
        <end position="233"/>
    </location>
</feature>
<dbReference type="Gene3D" id="2.170.150.80">
    <property type="entry name" value="NAC domain"/>
    <property type="match status" value="1"/>
</dbReference>